<gene>
    <name evidence="1" type="ORF">FYJ37_11165</name>
</gene>
<dbReference type="Proteomes" id="UP000462363">
    <property type="component" value="Unassembled WGS sequence"/>
</dbReference>
<evidence type="ECO:0000313" key="2">
    <source>
        <dbReference type="Proteomes" id="UP000462363"/>
    </source>
</evidence>
<dbReference type="GO" id="GO:0006352">
    <property type="term" value="P:DNA-templated transcription initiation"/>
    <property type="evidence" value="ECO:0007669"/>
    <property type="project" value="InterPro"/>
</dbReference>
<dbReference type="GO" id="GO:0003700">
    <property type="term" value="F:DNA-binding transcription factor activity"/>
    <property type="evidence" value="ECO:0007669"/>
    <property type="project" value="InterPro"/>
</dbReference>
<dbReference type="RefSeq" id="WP_154323299.1">
    <property type="nucleotide sequence ID" value="NZ_CP045695.1"/>
</dbReference>
<comment type="caution">
    <text evidence="1">The sequence shown here is derived from an EMBL/GenBank/DDBJ whole genome shotgun (WGS) entry which is preliminary data.</text>
</comment>
<organism evidence="1 2">
    <name type="scientific">Clostridium scindens (strain JCM 10418 / VPI 12708)</name>
    <dbReference type="NCBI Taxonomy" id="29347"/>
    <lineage>
        <taxon>Bacteria</taxon>
        <taxon>Bacillati</taxon>
        <taxon>Bacillota</taxon>
        <taxon>Clostridia</taxon>
        <taxon>Lachnospirales</taxon>
        <taxon>Lachnospiraceae</taxon>
    </lineage>
</organism>
<dbReference type="InterPro" id="IPR013325">
    <property type="entry name" value="RNA_pol_sigma_r2"/>
</dbReference>
<dbReference type="EMBL" id="VUMB01000021">
    <property type="protein sequence ID" value="MSS40893.1"/>
    <property type="molecule type" value="Genomic_DNA"/>
</dbReference>
<protein>
    <recommendedName>
        <fullName evidence="3">RNA polymerase sigma-70 region 2 domain-containing protein</fullName>
    </recommendedName>
</protein>
<sequence>MAELDYEYLDRLLKKAKENDSDALAELYTATYRKQYRYACQYIKDPFLAQAILKDVYTCAFENIESLDDSRRLASWLEEINYRICHEASMQDHVPSHFLRAKIPDLEPQAAGELLNHIFARRDMEPATIPVEILESWENYKKPGFIWEKAAACIFLLLLLLLPCLFLKPSIVAERTNVDSASNALYVIRIQSLLPVRSVNATLDNSTPVHLRKSGSKEYTAEIISNGKLKIKAVSMNGQTAVKTYTVTHLDMDKPVFIKSYTKDDLIYLVVQDTYSGIDYGNIRGLKPVSYDIEEGITTFRIPKTPTSVIIPDHAGNELKLLVSPIEE</sequence>
<reference evidence="1 2" key="1">
    <citation type="submission" date="2019-08" db="EMBL/GenBank/DDBJ databases">
        <title>In-depth cultivation of the pig gut microbiome towards novel bacterial diversity and tailored functional studies.</title>
        <authorList>
            <person name="Wylensek D."/>
            <person name="Hitch T.C.A."/>
            <person name="Clavel T."/>
        </authorList>
    </citation>
    <scope>NUCLEOTIDE SEQUENCE [LARGE SCALE GENOMIC DNA]</scope>
    <source>
        <strain evidence="1 2">BL-389-WT-3D</strain>
    </source>
</reference>
<dbReference type="SUPFAM" id="SSF88946">
    <property type="entry name" value="Sigma2 domain of RNA polymerase sigma factors"/>
    <property type="match status" value="1"/>
</dbReference>
<dbReference type="AlphaFoldDB" id="A0A844F6G3"/>
<evidence type="ECO:0000313" key="1">
    <source>
        <dbReference type="EMBL" id="MSS40893.1"/>
    </source>
</evidence>
<dbReference type="Gene3D" id="1.10.1740.10">
    <property type="match status" value="1"/>
</dbReference>
<evidence type="ECO:0008006" key="3">
    <source>
        <dbReference type="Google" id="ProtNLM"/>
    </source>
</evidence>
<name>A0A844F6G3_CLOSV</name>
<proteinExistence type="predicted"/>
<accession>A0A844F6G3</accession>